<dbReference type="InterPro" id="IPR002110">
    <property type="entry name" value="Ankyrin_rpt"/>
</dbReference>
<keyword evidence="2" id="KW-1185">Reference proteome</keyword>
<sequence>MKYLISLLFVFCFLFAIDSYAQSGRNVEFFKDTEAFELAKAVNSENLKRIEKLVKENPRLLSVTSSSGSNVLVLSIYIDKYKSFKKLLELGAEPNFITPDSKYSVLIHACKIFDKGPKPLFDNRYAALLLEYGADPEYALEEDFTNDKGITSMATSPLMRAARLDLELVKLLIKYGANPYKPLGKTSRTPFSQAVSSNRFEIIYYFIDELKIDVHQPLAIRENGNLYVQDFIKKFMNYIPSTAGDEKKQELIKHLEARGIDFKNYDYK</sequence>
<reference evidence="2" key="1">
    <citation type="journal article" date="2019" name="Int. J. Syst. Evol. Microbiol.">
        <title>The Global Catalogue of Microorganisms (GCM) 10K type strain sequencing project: providing services to taxonomists for standard genome sequencing and annotation.</title>
        <authorList>
            <consortium name="The Broad Institute Genomics Platform"/>
            <consortium name="The Broad Institute Genome Sequencing Center for Infectious Disease"/>
            <person name="Wu L."/>
            <person name="Ma J."/>
        </authorList>
    </citation>
    <scope>NUCLEOTIDE SEQUENCE [LARGE SCALE GENOMIC DNA]</scope>
    <source>
        <strain evidence="2">JCM 17917</strain>
    </source>
</reference>
<accession>A0ABP8FAX0</accession>
<dbReference type="InterPro" id="IPR036770">
    <property type="entry name" value="Ankyrin_rpt-contain_sf"/>
</dbReference>
<dbReference type="SMART" id="SM00248">
    <property type="entry name" value="ANK"/>
    <property type="match status" value="4"/>
</dbReference>
<evidence type="ECO:0000313" key="1">
    <source>
        <dbReference type="EMBL" id="GAA4299303.1"/>
    </source>
</evidence>
<dbReference type="RefSeq" id="WP_345162650.1">
    <property type="nucleotide sequence ID" value="NZ_BAABGX010000001.1"/>
</dbReference>
<name>A0ABP8FAX0_9BACT</name>
<protein>
    <recommendedName>
        <fullName evidence="3">Ankyrin repeat-containing protein</fullName>
    </recommendedName>
</protein>
<dbReference type="Pfam" id="PF13637">
    <property type="entry name" value="Ank_4"/>
    <property type="match status" value="1"/>
</dbReference>
<evidence type="ECO:0000313" key="2">
    <source>
        <dbReference type="Proteomes" id="UP001501844"/>
    </source>
</evidence>
<proteinExistence type="predicted"/>
<dbReference type="EMBL" id="BAABGX010000001">
    <property type="protein sequence ID" value="GAA4299303.1"/>
    <property type="molecule type" value="Genomic_DNA"/>
</dbReference>
<comment type="caution">
    <text evidence="1">The sequence shown here is derived from an EMBL/GenBank/DDBJ whole genome shotgun (WGS) entry which is preliminary data.</text>
</comment>
<organism evidence="1 2">
    <name type="scientific">Nibribacter koreensis</name>
    <dbReference type="NCBI Taxonomy" id="1084519"/>
    <lineage>
        <taxon>Bacteria</taxon>
        <taxon>Pseudomonadati</taxon>
        <taxon>Bacteroidota</taxon>
        <taxon>Cytophagia</taxon>
        <taxon>Cytophagales</taxon>
        <taxon>Hymenobacteraceae</taxon>
        <taxon>Nibribacter</taxon>
    </lineage>
</organism>
<dbReference type="Gene3D" id="1.25.40.20">
    <property type="entry name" value="Ankyrin repeat-containing domain"/>
    <property type="match status" value="1"/>
</dbReference>
<evidence type="ECO:0008006" key="3">
    <source>
        <dbReference type="Google" id="ProtNLM"/>
    </source>
</evidence>
<dbReference type="Proteomes" id="UP001501844">
    <property type="component" value="Unassembled WGS sequence"/>
</dbReference>
<gene>
    <name evidence="1" type="ORF">GCM10023183_08360</name>
</gene>
<dbReference type="SUPFAM" id="SSF48403">
    <property type="entry name" value="Ankyrin repeat"/>
    <property type="match status" value="1"/>
</dbReference>